<feature type="non-terminal residue" evidence="2">
    <location>
        <position position="70"/>
    </location>
</feature>
<protein>
    <submittedName>
        <fullName evidence="2">Uncharacterized protein</fullName>
    </submittedName>
</protein>
<evidence type="ECO:0000313" key="2">
    <source>
        <dbReference type="EMBL" id="CAD7238710.1"/>
    </source>
</evidence>
<sequence>MTTTSHDVLPPSTRLPPHFTTSHGKIDPFALGLLGATAGLAVGPHPYPLIGPPPQSHPTSARSLRTDGNV</sequence>
<feature type="compositionally biased region" description="Pro residues" evidence="1">
    <location>
        <begin position="45"/>
        <end position="56"/>
    </location>
</feature>
<evidence type="ECO:0000256" key="1">
    <source>
        <dbReference type="SAM" id="MobiDB-lite"/>
    </source>
</evidence>
<proteinExistence type="predicted"/>
<dbReference type="OrthoDB" id="10261408at2759"/>
<reference evidence="2" key="1">
    <citation type="submission" date="2020-11" db="EMBL/GenBank/DDBJ databases">
        <authorList>
            <person name="Tran Van P."/>
        </authorList>
    </citation>
    <scope>NUCLEOTIDE SEQUENCE</scope>
</reference>
<gene>
    <name evidence="2" type="ORF">CTOB1V02_LOCUS16525</name>
</gene>
<name>A0A7R8ZVR0_9CRUS</name>
<accession>A0A7R8ZVR0</accession>
<dbReference type="AlphaFoldDB" id="A0A7R8ZVR0"/>
<feature type="compositionally biased region" description="Polar residues" evidence="1">
    <location>
        <begin position="57"/>
        <end position="70"/>
    </location>
</feature>
<organism evidence="2">
    <name type="scientific">Cyprideis torosa</name>
    <dbReference type="NCBI Taxonomy" id="163714"/>
    <lineage>
        <taxon>Eukaryota</taxon>
        <taxon>Metazoa</taxon>
        <taxon>Ecdysozoa</taxon>
        <taxon>Arthropoda</taxon>
        <taxon>Crustacea</taxon>
        <taxon>Oligostraca</taxon>
        <taxon>Ostracoda</taxon>
        <taxon>Podocopa</taxon>
        <taxon>Podocopida</taxon>
        <taxon>Cytherocopina</taxon>
        <taxon>Cytheroidea</taxon>
        <taxon>Cytherideidae</taxon>
        <taxon>Cyprideis</taxon>
    </lineage>
</organism>
<dbReference type="EMBL" id="OB707073">
    <property type="protein sequence ID" value="CAD7238710.1"/>
    <property type="molecule type" value="Genomic_DNA"/>
</dbReference>
<feature type="region of interest" description="Disordered" evidence="1">
    <location>
        <begin position="45"/>
        <end position="70"/>
    </location>
</feature>